<feature type="transmembrane region" description="Helical" evidence="8">
    <location>
        <begin position="314"/>
        <end position="347"/>
    </location>
</feature>
<organism evidence="10 11">
    <name type="scientific">Bremia lactucae</name>
    <name type="common">Lettuce downy mildew</name>
    <dbReference type="NCBI Taxonomy" id="4779"/>
    <lineage>
        <taxon>Eukaryota</taxon>
        <taxon>Sar</taxon>
        <taxon>Stramenopiles</taxon>
        <taxon>Oomycota</taxon>
        <taxon>Peronosporomycetes</taxon>
        <taxon>Peronosporales</taxon>
        <taxon>Peronosporaceae</taxon>
        <taxon>Bremia</taxon>
    </lineage>
</organism>
<evidence type="ECO:0000256" key="9">
    <source>
        <dbReference type="SAM" id="SignalP"/>
    </source>
</evidence>
<keyword evidence="7" id="KW-0539">Nucleus</keyword>
<protein>
    <submittedName>
        <fullName evidence="10">Uncharacterized protein</fullName>
    </submittedName>
</protein>
<dbReference type="GO" id="GO:0005637">
    <property type="term" value="C:nuclear inner membrane"/>
    <property type="evidence" value="ECO:0007669"/>
    <property type="project" value="UniProtKB-SubCell"/>
</dbReference>
<dbReference type="EMBL" id="SHOA02000016">
    <property type="protein sequence ID" value="TDH68770.1"/>
    <property type="molecule type" value="Genomic_DNA"/>
</dbReference>
<keyword evidence="6 8" id="KW-0472">Membrane</keyword>
<dbReference type="Proteomes" id="UP000294530">
    <property type="component" value="Unassembled WGS sequence"/>
</dbReference>
<comment type="subcellular location">
    <subcellularLocation>
        <location evidence="1">Nucleus inner membrane</location>
        <topology evidence="1">Multi-pass membrane protein</topology>
        <orientation evidence="1">Nucleoplasmic side</orientation>
    </subcellularLocation>
</comment>
<evidence type="ECO:0000313" key="10">
    <source>
        <dbReference type="EMBL" id="TDH68770.1"/>
    </source>
</evidence>
<evidence type="ECO:0000256" key="5">
    <source>
        <dbReference type="ARBA" id="ARBA00022989"/>
    </source>
</evidence>
<comment type="similarity">
    <text evidence="2">Belongs to the NEMP family.</text>
</comment>
<evidence type="ECO:0000256" key="6">
    <source>
        <dbReference type="ARBA" id="ARBA00023136"/>
    </source>
</evidence>
<evidence type="ECO:0000256" key="8">
    <source>
        <dbReference type="SAM" id="Phobius"/>
    </source>
</evidence>
<reference evidence="10 11" key="1">
    <citation type="journal article" date="2021" name="Genome Biol.">
        <title>AFLAP: assembly-free linkage analysis pipeline using k-mers from genome sequencing data.</title>
        <authorList>
            <person name="Fletcher K."/>
            <person name="Zhang L."/>
            <person name="Gil J."/>
            <person name="Han R."/>
            <person name="Cavanaugh K."/>
            <person name="Michelmore R."/>
        </authorList>
    </citation>
    <scope>NUCLEOTIDE SEQUENCE [LARGE SCALE GENOMIC DNA]</scope>
    <source>
        <strain evidence="10 11">SF5</strain>
    </source>
</reference>
<dbReference type="GeneID" id="94344261"/>
<feature type="signal peptide" evidence="9">
    <location>
        <begin position="1"/>
        <end position="21"/>
    </location>
</feature>
<gene>
    <name evidence="10" type="ORF">CCR75_000483</name>
</gene>
<evidence type="ECO:0000256" key="3">
    <source>
        <dbReference type="ARBA" id="ARBA00022692"/>
    </source>
</evidence>
<dbReference type="OrthoDB" id="509138at2759"/>
<name>A0A976FKY9_BRELC</name>
<comment type="caution">
    <text evidence="10">The sequence shown here is derived from an EMBL/GenBank/DDBJ whole genome shotgun (WGS) entry which is preliminary data.</text>
</comment>
<evidence type="ECO:0000256" key="2">
    <source>
        <dbReference type="ARBA" id="ARBA00005748"/>
    </source>
</evidence>
<feature type="transmembrane region" description="Helical" evidence="8">
    <location>
        <begin position="275"/>
        <end position="294"/>
    </location>
</feature>
<sequence length="552" mass="62882">MQLRMAIALLCCVPALTQSTAKPSITTYDPVATEADRIHFRWLDEGVTDTREVIEWGHQNTFCFYKNASLRMRMDPLNSALQPALIQTLGQSHEAKALFQMINATLWYLQSAVWPLRPVFWAWSELRVVVESPKVDKLSFTFARAPGLLCRSVFKAADSTPTLEKYLPAFVVNLIESLLNLASKMACEDCVGGCPIKCSEVEAKNSCMLKLSPYHAPCITVAGPLQPFLMTPTPQFDFQFTFYTYLSWVYTQNFILGLLLFYLSEWLSRSRSFHYFLGATGGIFCSALLALYLFQRQARNTTKMIPGAQLVSTLLSMATVALPVTGFVIMPSLYRLGSWAISYLVFLWNREVLFGVPHLGKFYFVFFAIFGCGLVWWYQWGASAQTGIQAQDEDEIEEIGHLNDELPPLTNLQLIVSRSLKLAGLTLLLYSTSSTETSMLLILLVSLTRMFEIIATIAYFWYHFEKPGRHSNLISKSEYKKQGQTETEKALAQLQNYLKKNPDKLDLVREDNEIRLRRFARGRGHLDVATQESILSRQRNQNRSFWSYCSIQ</sequence>
<dbReference type="KEGG" id="blac:94344261"/>
<feature type="chain" id="PRO_5037746263" evidence="9">
    <location>
        <begin position="22"/>
        <end position="552"/>
    </location>
</feature>
<evidence type="ECO:0000256" key="7">
    <source>
        <dbReference type="ARBA" id="ARBA00023242"/>
    </source>
</evidence>
<keyword evidence="3 8" id="KW-0812">Transmembrane</keyword>
<keyword evidence="5 8" id="KW-1133">Transmembrane helix</keyword>
<keyword evidence="4 9" id="KW-0732">Signal</keyword>
<proteinExistence type="inferred from homology"/>
<evidence type="ECO:0000313" key="11">
    <source>
        <dbReference type="Proteomes" id="UP000294530"/>
    </source>
</evidence>
<dbReference type="AlphaFoldDB" id="A0A976FKY9"/>
<evidence type="ECO:0000256" key="4">
    <source>
        <dbReference type="ARBA" id="ARBA00022729"/>
    </source>
</evidence>
<dbReference type="Pfam" id="PF10225">
    <property type="entry name" value="NEMP"/>
    <property type="match status" value="1"/>
</dbReference>
<dbReference type="RefSeq" id="XP_067818269.1">
    <property type="nucleotide sequence ID" value="XM_067958590.1"/>
</dbReference>
<dbReference type="PANTHER" id="PTHR13598">
    <property type="entry name" value="AT07567P-RELATED"/>
    <property type="match status" value="1"/>
</dbReference>
<keyword evidence="11" id="KW-1185">Reference proteome</keyword>
<accession>A0A976FKY9</accession>
<evidence type="ECO:0000256" key="1">
    <source>
        <dbReference type="ARBA" id="ARBA00004575"/>
    </source>
</evidence>
<feature type="transmembrane region" description="Helical" evidence="8">
    <location>
        <begin position="439"/>
        <end position="462"/>
    </location>
</feature>
<feature type="transmembrane region" description="Helical" evidence="8">
    <location>
        <begin position="242"/>
        <end position="263"/>
    </location>
</feature>
<dbReference type="PANTHER" id="PTHR13598:SF1">
    <property type="entry name" value="AT07567P-RELATED"/>
    <property type="match status" value="1"/>
</dbReference>
<feature type="transmembrane region" description="Helical" evidence="8">
    <location>
        <begin position="359"/>
        <end position="378"/>
    </location>
</feature>
<dbReference type="InterPro" id="IPR019358">
    <property type="entry name" value="NEMP_fam"/>
</dbReference>